<name>A0A939II94_9GAMM</name>
<evidence type="ECO:0000313" key="2">
    <source>
        <dbReference type="EMBL" id="MBN7795001.1"/>
    </source>
</evidence>
<organism evidence="2 3">
    <name type="scientific">Parahaliea mediterranea</name>
    <dbReference type="NCBI Taxonomy" id="651086"/>
    <lineage>
        <taxon>Bacteria</taxon>
        <taxon>Pseudomonadati</taxon>
        <taxon>Pseudomonadota</taxon>
        <taxon>Gammaproteobacteria</taxon>
        <taxon>Cellvibrionales</taxon>
        <taxon>Halieaceae</taxon>
        <taxon>Parahaliea</taxon>
    </lineage>
</organism>
<keyword evidence="3" id="KW-1185">Reference proteome</keyword>
<gene>
    <name evidence="2" type="ORF">JYP50_00265</name>
</gene>
<evidence type="ECO:0000256" key="1">
    <source>
        <dbReference type="SAM" id="MobiDB-lite"/>
    </source>
</evidence>
<accession>A0A939II94</accession>
<dbReference type="Proteomes" id="UP000664303">
    <property type="component" value="Unassembled WGS sequence"/>
</dbReference>
<dbReference type="RefSeq" id="WP_206558451.1">
    <property type="nucleotide sequence ID" value="NZ_JAFKCZ010000001.1"/>
</dbReference>
<reference evidence="2" key="1">
    <citation type="submission" date="2021-02" db="EMBL/GenBank/DDBJ databases">
        <title>PHA producing bacteria isolated from coastal sediment in Guangdong, Shenzhen.</title>
        <authorList>
            <person name="Zheng W."/>
            <person name="Yu S."/>
            <person name="Huang Y."/>
        </authorList>
    </citation>
    <scope>NUCLEOTIDE SEQUENCE</scope>
    <source>
        <strain evidence="2">TN14-10</strain>
    </source>
</reference>
<evidence type="ECO:0000313" key="3">
    <source>
        <dbReference type="Proteomes" id="UP000664303"/>
    </source>
</evidence>
<comment type="caution">
    <text evidence="2">The sequence shown here is derived from an EMBL/GenBank/DDBJ whole genome shotgun (WGS) entry which is preliminary data.</text>
</comment>
<protein>
    <submittedName>
        <fullName evidence="2">Uncharacterized protein</fullName>
    </submittedName>
</protein>
<dbReference type="AlphaFoldDB" id="A0A939II94"/>
<sequence>MAKIIIDDLNEDLELDREAMRAILGGSRSARDRLARQQARQGKTPQPLRLFRLKPRR</sequence>
<proteinExistence type="predicted"/>
<feature type="region of interest" description="Disordered" evidence="1">
    <location>
        <begin position="27"/>
        <end position="57"/>
    </location>
</feature>
<dbReference type="EMBL" id="JAFKCZ010000001">
    <property type="protein sequence ID" value="MBN7795001.1"/>
    <property type="molecule type" value="Genomic_DNA"/>
</dbReference>